<gene>
    <name evidence="2" type="ORF">SISSUDRAFT_1066051</name>
</gene>
<feature type="compositionally biased region" description="Low complexity" evidence="1">
    <location>
        <begin position="59"/>
        <end position="76"/>
    </location>
</feature>
<organism evidence="2 3">
    <name type="scientific">Sistotremastrum suecicum HHB10207 ss-3</name>
    <dbReference type="NCBI Taxonomy" id="1314776"/>
    <lineage>
        <taxon>Eukaryota</taxon>
        <taxon>Fungi</taxon>
        <taxon>Dikarya</taxon>
        <taxon>Basidiomycota</taxon>
        <taxon>Agaricomycotina</taxon>
        <taxon>Agaricomycetes</taxon>
        <taxon>Sistotremastrales</taxon>
        <taxon>Sistotremastraceae</taxon>
        <taxon>Sistotremastrum</taxon>
    </lineage>
</organism>
<evidence type="ECO:0000313" key="3">
    <source>
        <dbReference type="Proteomes" id="UP000076798"/>
    </source>
</evidence>
<feature type="compositionally biased region" description="Polar residues" evidence="1">
    <location>
        <begin position="94"/>
        <end position="103"/>
    </location>
</feature>
<name>A0A165YSS1_9AGAM</name>
<reference evidence="2 3" key="1">
    <citation type="journal article" date="2016" name="Mol. Biol. Evol.">
        <title>Comparative Genomics of Early-Diverging Mushroom-Forming Fungi Provides Insights into the Origins of Lignocellulose Decay Capabilities.</title>
        <authorList>
            <person name="Nagy L.G."/>
            <person name="Riley R."/>
            <person name="Tritt A."/>
            <person name="Adam C."/>
            <person name="Daum C."/>
            <person name="Floudas D."/>
            <person name="Sun H."/>
            <person name="Yadav J.S."/>
            <person name="Pangilinan J."/>
            <person name="Larsson K.H."/>
            <person name="Matsuura K."/>
            <person name="Barry K."/>
            <person name="Labutti K."/>
            <person name="Kuo R."/>
            <person name="Ohm R.A."/>
            <person name="Bhattacharya S.S."/>
            <person name="Shirouzu T."/>
            <person name="Yoshinaga Y."/>
            <person name="Martin F.M."/>
            <person name="Grigoriev I.V."/>
            <person name="Hibbett D.S."/>
        </authorList>
    </citation>
    <scope>NUCLEOTIDE SEQUENCE [LARGE SCALE GENOMIC DNA]</scope>
    <source>
        <strain evidence="2 3">HHB10207 ss-3</strain>
    </source>
</reference>
<dbReference type="OrthoDB" id="3224221at2759"/>
<evidence type="ECO:0000313" key="2">
    <source>
        <dbReference type="EMBL" id="KZT33567.1"/>
    </source>
</evidence>
<feature type="region of interest" description="Disordered" evidence="1">
    <location>
        <begin position="152"/>
        <end position="259"/>
    </location>
</feature>
<proteinExistence type="predicted"/>
<protein>
    <submittedName>
        <fullName evidence="2">Uncharacterized protein</fullName>
    </submittedName>
</protein>
<feature type="region of interest" description="Disordered" evidence="1">
    <location>
        <begin position="1"/>
        <end position="131"/>
    </location>
</feature>
<keyword evidence="3" id="KW-1185">Reference proteome</keyword>
<feature type="compositionally biased region" description="Basic and acidic residues" evidence="1">
    <location>
        <begin position="221"/>
        <end position="243"/>
    </location>
</feature>
<feature type="compositionally biased region" description="Low complexity" evidence="1">
    <location>
        <begin position="1"/>
        <end position="10"/>
    </location>
</feature>
<dbReference type="EMBL" id="KV428233">
    <property type="protein sequence ID" value="KZT33567.1"/>
    <property type="molecule type" value="Genomic_DNA"/>
</dbReference>
<feature type="compositionally biased region" description="Basic and acidic residues" evidence="1">
    <location>
        <begin position="18"/>
        <end position="29"/>
    </location>
</feature>
<evidence type="ECO:0000256" key="1">
    <source>
        <dbReference type="SAM" id="MobiDB-lite"/>
    </source>
</evidence>
<accession>A0A165YSS1</accession>
<feature type="compositionally biased region" description="Low complexity" evidence="1">
    <location>
        <begin position="30"/>
        <end position="40"/>
    </location>
</feature>
<dbReference type="AlphaFoldDB" id="A0A165YSS1"/>
<sequence>MDAYSGSESASDADAEPEDSRSRVLERRAAALADDVLSDVPIRNIDRDSGNRTPTRPQPSLRLGSSSPAPSSSRARTTFLRDRYHPTRLHSPAPTKSPSGSSRHQSHTDHNLAAAEEPEASRNNANHHMDDQGQRFTSHYARHTMGFDEDVAMNHRSSPTPDSHAGEQPNRSETNTERPSDRFSPNSPPPTGSYQDRMLAKILSSEERNGRTLRNIADLLKSQDTRRRSPEQDNDGPDNRDQNWRTFKRRPARRDRDTLDLQKTVRSFLQRLESRGDEQSIFPDQPTTDEVKDFLKGRNRGPTLERFRVHYDGMPAGLWNVTAREVFTRVFLETYEEEEPGWTLQAVSDAFYSRIRSRRALWRKNKEELSPEEKAIKRELELKATRRRTRRINLWNQRLAEVHAHPGLAEAEEVLVRLGALGMSEDESEDEHQHRIHNSTRRPTYIVRQRTERATWVTRLVRLLDDLHYERRYPPGPDRTRGGPPRERKINPVIMSRLRPMLGQPRNYYSPFFLGSLDAYRRAELAMRPERPCRLSPQYTA</sequence>
<dbReference type="Proteomes" id="UP000076798">
    <property type="component" value="Unassembled WGS sequence"/>
</dbReference>